<keyword evidence="3" id="KW-1185">Reference proteome</keyword>
<dbReference type="AlphaFoldDB" id="A0A7W8E692"/>
<keyword evidence="1" id="KW-0732">Signal</keyword>
<sequence length="63" mass="6887">MTEYQWPSRRLCFVMAAFLFLAPSKPTAQVPTSGVSTANSTVLQAPVAFQLGGEVRKGHRFCV</sequence>
<feature type="chain" id="PRO_5030926377" evidence="1">
    <location>
        <begin position="29"/>
        <end position="63"/>
    </location>
</feature>
<evidence type="ECO:0000313" key="2">
    <source>
        <dbReference type="EMBL" id="MBB5060963.1"/>
    </source>
</evidence>
<feature type="signal peptide" evidence="1">
    <location>
        <begin position="1"/>
        <end position="28"/>
    </location>
</feature>
<proteinExistence type="predicted"/>
<organism evidence="2 3">
    <name type="scientific">Granulicella aggregans</name>
    <dbReference type="NCBI Taxonomy" id="474949"/>
    <lineage>
        <taxon>Bacteria</taxon>
        <taxon>Pseudomonadati</taxon>
        <taxon>Acidobacteriota</taxon>
        <taxon>Terriglobia</taxon>
        <taxon>Terriglobales</taxon>
        <taxon>Acidobacteriaceae</taxon>
        <taxon>Granulicella</taxon>
    </lineage>
</organism>
<name>A0A7W8E692_9BACT</name>
<dbReference type="Proteomes" id="UP000540989">
    <property type="component" value="Unassembled WGS sequence"/>
</dbReference>
<protein>
    <submittedName>
        <fullName evidence="2">Uncharacterized protein</fullName>
    </submittedName>
</protein>
<gene>
    <name evidence="2" type="ORF">HDF16_005699</name>
</gene>
<evidence type="ECO:0000313" key="3">
    <source>
        <dbReference type="Proteomes" id="UP000540989"/>
    </source>
</evidence>
<reference evidence="2 3" key="1">
    <citation type="submission" date="2020-08" db="EMBL/GenBank/DDBJ databases">
        <title>Genomic Encyclopedia of Type Strains, Phase IV (KMG-V): Genome sequencing to study the core and pangenomes of soil and plant-associated prokaryotes.</title>
        <authorList>
            <person name="Whitman W."/>
        </authorList>
    </citation>
    <scope>NUCLEOTIDE SEQUENCE [LARGE SCALE GENOMIC DNA]</scope>
    <source>
        <strain evidence="2 3">M8UP14</strain>
    </source>
</reference>
<dbReference type="EMBL" id="JACHIP010000023">
    <property type="protein sequence ID" value="MBB5060963.1"/>
    <property type="molecule type" value="Genomic_DNA"/>
</dbReference>
<comment type="caution">
    <text evidence="2">The sequence shown here is derived from an EMBL/GenBank/DDBJ whole genome shotgun (WGS) entry which is preliminary data.</text>
</comment>
<accession>A0A7W8E692</accession>
<evidence type="ECO:0000256" key="1">
    <source>
        <dbReference type="SAM" id="SignalP"/>
    </source>
</evidence>